<dbReference type="Proteomes" id="UP000682733">
    <property type="component" value="Unassembled WGS sequence"/>
</dbReference>
<dbReference type="SUPFAM" id="SSF56399">
    <property type="entry name" value="ADP-ribosylation"/>
    <property type="match status" value="1"/>
</dbReference>
<dbReference type="InterPro" id="IPR000768">
    <property type="entry name" value="ART"/>
</dbReference>
<evidence type="ECO:0000256" key="9">
    <source>
        <dbReference type="ARBA" id="ARBA00047597"/>
    </source>
</evidence>
<evidence type="ECO:0000313" key="15">
    <source>
        <dbReference type="Proteomes" id="UP000663829"/>
    </source>
</evidence>
<evidence type="ECO:0000256" key="7">
    <source>
        <dbReference type="ARBA" id="ARBA00022695"/>
    </source>
</evidence>
<comment type="caution">
    <text evidence="11">The sequence shown here is derived from an EMBL/GenBank/DDBJ whole genome shotgun (WGS) entry which is preliminary data.</text>
</comment>
<keyword evidence="4" id="KW-0800">Toxin</keyword>
<keyword evidence="6 10" id="KW-0808">Transferase</keyword>
<dbReference type="Gene3D" id="3.90.176.10">
    <property type="entry name" value="Toxin ADP-ribosyltransferase, Chain A, domain 1"/>
    <property type="match status" value="1"/>
</dbReference>
<evidence type="ECO:0000256" key="8">
    <source>
        <dbReference type="ARBA" id="ARBA00023026"/>
    </source>
</evidence>
<evidence type="ECO:0000256" key="2">
    <source>
        <dbReference type="ARBA" id="ARBA00009558"/>
    </source>
</evidence>
<keyword evidence="7" id="KW-0548">Nucleotidyltransferase</keyword>
<evidence type="ECO:0000313" key="11">
    <source>
        <dbReference type="EMBL" id="CAF0954926.1"/>
    </source>
</evidence>
<dbReference type="GO" id="GO:0003950">
    <property type="term" value="F:NAD+ poly-ADP-ribosyltransferase activity"/>
    <property type="evidence" value="ECO:0007669"/>
    <property type="project" value="TreeGrafter"/>
</dbReference>
<dbReference type="EMBL" id="CAJNOK010030249">
    <property type="protein sequence ID" value="CAF1457746.1"/>
    <property type="molecule type" value="Genomic_DNA"/>
</dbReference>
<comment type="catalytic activity">
    <reaction evidence="9 10">
        <text>L-arginyl-[protein] + NAD(+) = N(omega)-(ADP-D-ribosyl)-L-arginyl-[protein] + nicotinamide + H(+)</text>
        <dbReference type="Rhea" id="RHEA:19149"/>
        <dbReference type="Rhea" id="RHEA-COMP:10532"/>
        <dbReference type="Rhea" id="RHEA-COMP:15087"/>
        <dbReference type="ChEBI" id="CHEBI:15378"/>
        <dbReference type="ChEBI" id="CHEBI:17154"/>
        <dbReference type="ChEBI" id="CHEBI:29965"/>
        <dbReference type="ChEBI" id="CHEBI:57540"/>
        <dbReference type="ChEBI" id="CHEBI:142554"/>
        <dbReference type="EC" id="2.4.2.31"/>
    </reaction>
</comment>
<dbReference type="GO" id="GO:0016779">
    <property type="term" value="F:nucleotidyltransferase activity"/>
    <property type="evidence" value="ECO:0007669"/>
    <property type="project" value="UniProtKB-KW"/>
</dbReference>
<dbReference type="Pfam" id="PF01129">
    <property type="entry name" value="ART"/>
    <property type="match status" value="1"/>
</dbReference>
<dbReference type="EMBL" id="CAJOBA010052117">
    <property type="protein sequence ID" value="CAF4251681.1"/>
    <property type="molecule type" value="Genomic_DNA"/>
</dbReference>
<dbReference type="GO" id="GO:0106274">
    <property type="term" value="F:NAD+-protein-arginine ADP-ribosyltransferase activity"/>
    <property type="evidence" value="ECO:0007669"/>
    <property type="project" value="UniProtKB-EC"/>
</dbReference>
<keyword evidence="5 10" id="KW-0328">Glycosyltransferase</keyword>
<accession>A0A814DIM7</accession>
<protein>
    <recommendedName>
        <fullName evidence="10">NAD(P)(+)--arginine ADP-ribosyltransferase</fullName>
        <ecNumber evidence="10">2.4.2.31</ecNumber>
    </recommendedName>
    <alternativeName>
        <fullName evidence="10">Mono(ADP-ribosyl)transferase</fullName>
    </alternativeName>
</protein>
<comment type="similarity">
    <text evidence="2 10">Belongs to the Arg-specific ADP-ribosyltransferase family.</text>
</comment>
<dbReference type="EC" id="2.4.2.31" evidence="10"/>
<sequence>MSRYADIQDEPIHKLLVPIQGYQDQELVSLEESIKPIAQLFDDLEMHVWIAKQNCQAPVDNLTQDKSAAIYLYTMEFDSSKSFYRLLNVALRSENRRSIVPWSSYLKLFMTALYKLPSKPQIVYRGVKGIDLSDKYLKGKHFAWWGVSSCTTTVDVLQEEQFLGQNGERILFNIECSNGQSIKSHSYYSDKEEEVILMPGSYFEVRGHLNSGHGLRIIQLQEIEPKYPLVRPPFSKALVDNTNRREAGKHLGKDTNRDF</sequence>
<dbReference type="InterPro" id="IPR050999">
    <property type="entry name" value="ADP-ribosyltransferase_ARG"/>
</dbReference>
<evidence type="ECO:0000256" key="10">
    <source>
        <dbReference type="RuleBase" id="RU361228"/>
    </source>
</evidence>
<keyword evidence="10" id="KW-0521">NADP</keyword>
<evidence type="ECO:0000313" key="12">
    <source>
        <dbReference type="EMBL" id="CAF1457746.1"/>
    </source>
</evidence>
<gene>
    <name evidence="11" type="ORF">GPM918_LOCUS11446</name>
    <name evidence="12" type="ORF">OVA965_LOCUS35112</name>
    <name evidence="13" type="ORF">SRO942_LOCUS11447</name>
    <name evidence="14" type="ORF">TMI583_LOCUS36075</name>
</gene>
<organism evidence="11 15">
    <name type="scientific">Didymodactylos carnosus</name>
    <dbReference type="NCBI Taxonomy" id="1234261"/>
    <lineage>
        <taxon>Eukaryota</taxon>
        <taxon>Metazoa</taxon>
        <taxon>Spiralia</taxon>
        <taxon>Gnathifera</taxon>
        <taxon>Rotifera</taxon>
        <taxon>Eurotatoria</taxon>
        <taxon>Bdelloidea</taxon>
        <taxon>Philodinida</taxon>
        <taxon>Philodinidae</taxon>
        <taxon>Didymodactylos</taxon>
    </lineage>
</organism>
<evidence type="ECO:0000256" key="5">
    <source>
        <dbReference type="ARBA" id="ARBA00022676"/>
    </source>
</evidence>
<evidence type="ECO:0000313" key="13">
    <source>
        <dbReference type="EMBL" id="CAF3730150.1"/>
    </source>
</evidence>
<dbReference type="PANTHER" id="PTHR10339">
    <property type="entry name" value="ADP-RIBOSYLTRANSFERASE"/>
    <property type="match status" value="1"/>
</dbReference>
<dbReference type="OrthoDB" id="2017365at2759"/>
<keyword evidence="10" id="KW-0520">NAD</keyword>
<dbReference type="EMBL" id="CAJOBC010002375">
    <property type="protein sequence ID" value="CAF3730150.1"/>
    <property type="molecule type" value="Genomic_DNA"/>
</dbReference>
<dbReference type="Proteomes" id="UP000663829">
    <property type="component" value="Unassembled WGS sequence"/>
</dbReference>
<dbReference type="PROSITE" id="PS51996">
    <property type="entry name" value="TR_MART"/>
    <property type="match status" value="1"/>
</dbReference>
<evidence type="ECO:0000256" key="3">
    <source>
        <dbReference type="ARBA" id="ARBA00022525"/>
    </source>
</evidence>
<dbReference type="Proteomes" id="UP000677228">
    <property type="component" value="Unassembled WGS sequence"/>
</dbReference>
<keyword evidence="15" id="KW-1185">Reference proteome</keyword>
<evidence type="ECO:0000256" key="4">
    <source>
        <dbReference type="ARBA" id="ARBA00022656"/>
    </source>
</evidence>
<dbReference type="GO" id="GO:0005576">
    <property type="term" value="C:extracellular region"/>
    <property type="evidence" value="ECO:0007669"/>
    <property type="project" value="UniProtKB-SubCell"/>
</dbReference>
<dbReference type="EMBL" id="CAJNOQ010002375">
    <property type="protein sequence ID" value="CAF0954926.1"/>
    <property type="molecule type" value="Genomic_DNA"/>
</dbReference>
<dbReference type="PANTHER" id="PTHR10339:SF25">
    <property type="entry name" value="SECRETED EXOENZYME S"/>
    <property type="match status" value="1"/>
</dbReference>
<dbReference type="AlphaFoldDB" id="A0A814DIM7"/>
<keyword evidence="3" id="KW-0964">Secreted</keyword>
<keyword evidence="8" id="KW-0843">Virulence</keyword>
<evidence type="ECO:0000256" key="6">
    <source>
        <dbReference type="ARBA" id="ARBA00022679"/>
    </source>
</evidence>
<proteinExistence type="inferred from homology"/>
<dbReference type="Proteomes" id="UP000681722">
    <property type="component" value="Unassembled WGS sequence"/>
</dbReference>
<evidence type="ECO:0000256" key="1">
    <source>
        <dbReference type="ARBA" id="ARBA00004613"/>
    </source>
</evidence>
<reference evidence="11" key="1">
    <citation type="submission" date="2021-02" db="EMBL/GenBank/DDBJ databases">
        <authorList>
            <person name="Nowell W R."/>
        </authorList>
    </citation>
    <scope>NUCLEOTIDE SEQUENCE</scope>
</reference>
<evidence type="ECO:0000313" key="14">
    <source>
        <dbReference type="EMBL" id="CAF4251681.1"/>
    </source>
</evidence>
<dbReference type="GO" id="GO:0090729">
    <property type="term" value="F:toxin activity"/>
    <property type="evidence" value="ECO:0007669"/>
    <property type="project" value="UniProtKB-KW"/>
</dbReference>
<comment type="subcellular location">
    <subcellularLocation>
        <location evidence="1">Secreted</location>
    </subcellularLocation>
</comment>
<name>A0A814DIM7_9BILA</name>